<dbReference type="Proteomes" id="UP001197795">
    <property type="component" value="Unassembled WGS sequence"/>
</dbReference>
<keyword evidence="2" id="KW-0812">Transmembrane</keyword>
<feature type="region of interest" description="Disordered" evidence="1">
    <location>
        <begin position="1041"/>
        <end position="1092"/>
    </location>
</feature>
<dbReference type="Gene3D" id="2.160.20.110">
    <property type="match status" value="2"/>
</dbReference>
<dbReference type="AlphaFoldDB" id="A0AAE3D819"/>
<dbReference type="EMBL" id="JAJEPV010000062">
    <property type="protein sequence ID" value="MCC2121168.1"/>
    <property type="molecule type" value="Genomic_DNA"/>
</dbReference>
<name>A0AAE3D819_9FIRM</name>
<dbReference type="Pfam" id="PF07581">
    <property type="entry name" value="Glug"/>
    <property type="match status" value="1"/>
</dbReference>
<evidence type="ECO:0000259" key="3">
    <source>
        <dbReference type="Pfam" id="PF07581"/>
    </source>
</evidence>
<sequence>MRQPDRKQPEQIQKLRIRKLRIKKKQQKAREQKMNSKRLLCFLLGAALILQTPATAYAAETLTYEQYRGGSGYSSTIKEQDYAVIEISTEEDLRKLVENCVLDSWSRDKKVVLQNDIVLSMTGELSIPTFAGIFDGSGFTISNVKLTGDGSAVGLFRYVQEGAKVRNLTVTGEVSPSGSQDQVGGIVGVNYGSIENCKFTGNVVGDTDVGGIAGVNAESGEIRRCESSGNVIGNHSAGGIVGNNHGILNNCSNNGNINTYSTEVTYDLEDITMDNLEQINSTSNVAAHTDTGGIAGISDGKIYYCSNSGAIGYQHVGYNTGGIVGRLHQGYLQNCTNTGYVQGRKDVGGIVGQMEPFLEIQYLSDKLKELDTETDKFLDMLDATQKDVSSYSKQASSIAKSISSNLKDANNAGSSLTGTAHDLWYIYNQELNGVSNDLKVLNDDLNKQADNDKNNGNSHDVTISGNDIWNGNWGGDGDHDVSGGNITITVPDDTESYKSALKKFGENATKRLDNMTNAFTDRSGGIKDNLDTLNDRLDKAFDQLGQLGDVLEAGTDSTSAHMDELMDQARVLRNLVSEIRDDLFRYEGISVEDTSDESASKEEVNPGDPDAEDDTAEPEGTEEARYDTSSFQKGKVTLCVNRGTVEADTNVGGIVGQVATEYDFDPEDDITLTGTESFDVEQTVKAVIRDSRNLGDVTGKKDYVGGVVGKAEYGAVISCESYAPVESTGGSYVGGIAGSASYAIRSCYSMGRITGKNNIGGIAGEGCDIFYSYAYNDLDMSGEGQGSIAGKVSDDGTLYGNYYVEGGAGGVDGIGYQGGATPLSYQEFCSKDVPDAFSQFTITFQADGVEVASYKCGYGDYLSADQIPEVPEKDGYYGVWPDYDFSDITGNKVLEAEYEEWTASIASAEKNDNNKALVMAEGNFYPNAALHLQVEGNTYTVSMTNSMEEDAPDYTGEATLRVYCEDADNTVIEVAQDGEYTEVESTVIGSYRQFTMEVPGSFRTVEVEGSHTLLIVLCIVGGAVVILLIVLLGKKAAKRRKTRKAAKRDRKAGKADEDQSGTNESDSKDSPAEGTDVTDATEDAGQTADAEE</sequence>
<feature type="region of interest" description="Disordered" evidence="1">
    <location>
        <begin position="590"/>
        <end position="628"/>
    </location>
</feature>
<evidence type="ECO:0000313" key="4">
    <source>
        <dbReference type="EMBL" id="MCC2121168.1"/>
    </source>
</evidence>
<protein>
    <recommendedName>
        <fullName evidence="3">GLUG domain-containing protein</fullName>
    </recommendedName>
</protein>
<feature type="compositionally biased region" description="Basic residues" evidence="1">
    <location>
        <begin position="1041"/>
        <end position="1051"/>
    </location>
</feature>
<feature type="transmembrane region" description="Helical" evidence="2">
    <location>
        <begin position="1013"/>
        <end position="1033"/>
    </location>
</feature>
<proteinExistence type="predicted"/>
<evidence type="ECO:0000256" key="2">
    <source>
        <dbReference type="SAM" id="Phobius"/>
    </source>
</evidence>
<dbReference type="InterPro" id="IPR011493">
    <property type="entry name" value="GLUG"/>
</dbReference>
<comment type="caution">
    <text evidence="4">The sequence shown here is derived from an EMBL/GenBank/DDBJ whole genome shotgun (WGS) entry which is preliminary data.</text>
</comment>
<keyword evidence="2" id="KW-0472">Membrane</keyword>
<reference evidence="4 5" key="1">
    <citation type="submission" date="2021-10" db="EMBL/GenBank/DDBJ databases">
        <title>Anaerobic single-cell dispensing facilitates the cultivation of human gut bacteria.</title>
        <authorList>
            <person name="Afrizal A."/>
        </authorList>
    </citation>
    <scope>NUCLEOTIDE SEQUENCE [LARGE SCALE GENOMIC DNA]</scope>
    <source>
        <strain evidence="4 5">CLA-AA-H273</strain>
    </source>
</reference>
<organism evidence="4 5">
    <name type="scientific">Waltera acetigignens</name>
    <dbReference type="NCBI Taxonomy" id="2981769"/>
    <lineage>
        <taxon>Bacteria</taxon>
        <taxon>Bacillati</taxon>
        <taxon>Bacillota</taxon>
        <taxon>Clostridia</taxon>
        <taxon>Lachnospirales</taxon>
        <taxon>Lachnospiraceae</taxon>
        <taxon>Waltera</taxon>
    </lineage>
</organism>
<evidence type="ECO:0000256" key="1">
    <source>
        <dbReference type="SAM" id="MobiDB-lite"/>
    </source>
</evidence>
<accession>A0AAE3D819</accession>
<keyword evidence="5" id="KW-1185">Reference proteome</keyword>
<dbReference type="RefSeq" id="WP_227733927.1">
    <property type="nucleotide sequence ID" value="NZ_JAJEPV010000062.1"/>
</dbReference>
<keyword evidence="2" id="KW-1133">Transmembrane helix</keyword>
<feature type="domain" description="GLUG" evidence="3">
    <location>
        <begin position="182"/>
        <end position="204"/>
    </location>
</feature>
<gene>
    <name evidence="4" type="ORF">LKD75_16530</name>
</gene>
<feature type="compositionally biased region" description="Acidic residues" evidence="1">
    <location>
        <begin position="609"/>
        <end position="621"/>
    </location>
</feature>
<evidence type="ECO:0000313" key="5">
    <source>
        <dbReference type="Proteomes" id="UP001197795"/>
    </source>
</evidence>